<reference evidence="2 3" key="1">
    <citation type="submission" date="2014-04" db="EMBL/GenBank/DDBJ databases">
        <authorList>
            <consortium name="DOE Joint Genome Institute"/>
            <person name="Kuo A."/>
            <person name="Kohler A."/>
            <person name="Nagy L.G."/>
            <person name="Floudas D."/>
            <person name="Copeland A."/>
            <person name="Barry K.W."/>
            <person name="Cichocki N."/>
            <person name="Veneault-Fourrey C."/>
            <person name="LaButti K."/>
            <person name="Lindquist E.A."/>
            <person name="Lipzen A."/>
            <person name="Lundell T."/>
            <person name="Morin E."/>
            <person name="Murat C."/>
            <person name="Sun H."/>
            <person name="Tunlid A."/>
            <person name="Henrissat B."/>
            <person name="Grigoriev I.V."/>
            <person name="Hibbett D.S."/>
            <person name="Martin F."/>
            <person name="Nordberg H.P."/>
            <person name="Cantor M.N."/>
            <person name="Hua S.X."/>
        </authorList>
    </citation>
    <scope>NUCLEOTIDE SEQUENCE [LARGE SCALE GENOMIC DNA]</scope>
    <source>
        <strain evidence="2 3">LaAM-08-1</strain>
    </source>
</reference>
<proteinExistence type="predicted"/>
<dbReference type="EMBL" id="KN838600">
    <property type="protein sequence ID" value="KIK01871.1"/>
    <property type="molecule type" value="Genomic_DNA"/>
</dbReference>
<reference evidence="3" key="2">
    <citation type="submission" date="2015-01" db="EMBL/GenBank/DDBJ databases">
        <title>Evolutionary Origins and Diversification of the Mycorrhizal Mutualists.</title>
        <authorList>
            <consortium name="DOE Joint Genome Institute"/>
            <consortium name="Mycorrhizal Genomics Consortium"/>
            <person name="Kohler A."/>
            <person name="Kuo A."/>
            <person name="Nagy L.G."/>
            <person name="Floudas D."/>
            <person name="Copeland A."/>
            <person name="Barry K.W."/>
            <person name="Cichocki N."/>
            <person name="Veneault-Fourrey C."/>
            <person name="LaButti K."/>
            <person name="Lindquist E.A."/>
            <person name="Lipzen A."/>
            <person name="Lundell T."/>
            <person name="Morin E."/>
            <person name="Murat C."/>
            <person name="Riley R."/>
            <person name="Ohm R."/>
            <person name="Sun H."/>
            <person name="Tunlid A."/>
            <person name="Henrissat B."/>
            <person name="Grigoriev I.V."/>
            <person name="Hibbett D.S."/>
            <person name="Martin F."/>
        </authorList>
    </citation>
    <scope>NUCLEOTIDE SEQUENCE [LARGE SCALE GENOMIC DNA]</scope>
    <source>
        <strain evidence="3">LaAM-08-1</strain>
    </source>
</reference>
<gene>
    <name evidence="2" type="ORF">K443DRAFT_132095</name>
</gene>
<organism evidence="2 3">
    <name type="scientific">Laccaria amethystina LaAM-08-1</name>
    <dbReference type="NCBI Taxonomy" id="1095629"/>
    <lineage>
        <taxon>Eukaryota</taxon>
        <taxon>Fungi</taxon>
        <taxon>Dikarya</taxon>
        <taxon>Basidiomycota</taxon>
        <taxon>Agaricomycotina</taxon>
        <taxon>Agaricomycetes</taxon>
        <taxon>Agaricomycetidae</taxon>
        <taxon>Agaricales</taxon>
        <taxon>Agaricineae</taxon>
        <taxon>Hydnangiaceae</taxon>
        <taxon>Laccaria</taxon>
    </lineage>
</organism>
<dbReference type="Proteomes" id="UP000054477">
    <property type="component" value="Unassembled WGS sequence"/>
</dbReference>
<dbReference type="OrthoDB" id="4708870at2759"/>
<evidence type="ECO:0000313" key="3">
    <source>
        <dbReference type="Proteomes" id="UP000054477"/>
    </source>
</evidence>
<dbReference type="STRING" id="1095629.A0A0C9XA97"/>
<accession>A0A0C9XA97</accession>
<dbReference type="AlphaFoldDB" id="A0A0C9XA97"/>
<keyword evidence="3" id="KW-1185">Reference proteome</keyword>
<feature type="compositionally biased region" description="Polar residues" evidence="1">
    <location>
        <begin position="378"/>
        <end position="387"/>
    </location>
</feature>
<dbReference type="HOGENOM" id="CLU_032494_2_0_1"/>
<evidence type="ECO:0000256" key="1">
    <source>
        <dbReference type="SAM" id="MobiDB-lite"/>
    </source>
</evidence>
<sequence length="400" mass="44568">MGGNAFNAVLAANAFPRLPPKVYCALKARLFPALSNLYSWVGVPMEAPEKPNYGDLDFLVACPKASTPHEVVDIPHQTIQSVIGATFVNPMEGNRTSNYAVPVELGEWASHEHAQEEEDSRRLADDEKIFYQVDVHVCTDKAEWDRVIFFNSYGDLGMILGLVAKNNGLALGVKGLKIPDPPNPPFPLSESFSEITQFLELPMEVYNAGFKTKVEIFEWVALMKGFTSHQFRTEGAGISKVKADRKMYAEFVQWVQANAQSKPSEHGSREVRQDKIRLEALAFFQKNKEFEALAQARNDTQLLKEVFSGSRVREWAEMGERWKGVKAIMDAVRQRLGGEEGVLKFVRQNSEDELKKVVLEVRDSLDLGVVPTDIGTLNTSTPSQFSITPAAPKADGKGYL</sequence>
<evidence type="ECO:0000313" key="2">
    <source>
        <dbReference type="EMBL" id="KIK01871.1"/>
    </source>
</evidence>
<feature type="region of interest" description="Disordered" evidence="1">
    <location>
        <begin position="378"/>
        <end position="400"/>
    </location>
</feature>
<name>A0A0C9XA97_9AGAR</name>
<protein>
    <submittedName>
        <fullName evidence="2">Uncharacterized protein</fullName>
    </submittedName>
</protein>